<feature type="region of interest" description="Disordered" evidence="1">
    <location>
        <begin position="113"/>
        <end position="206"/>
    </location>
</feature>
<feature type="compositionally biased region" description="Low complexity" evidence="1">
    <location>
        <begin position="79"/>
        <end position="89"/>
    </location>
</feature>
<name>A0A0C9QBJ5_9HYME</name>
<feature type="compositionally biased region" description="Acidic residues" evidence="1">
    <location>
        <begin position="265"/>
        <end position="275"/>
    </location>
</feature>
<feature type="signal peptide" evidence="2">
    <location>
        <begin position="1"/>
        <end position="18"/>
    </location>
</feature>
<accession>A0A0C9QBJ5</accession>
<evidence type="ECO:0000313" key="3">
    <source>
        <dbReference type="EMBL" id="JAG81545.1"/>
    </source>
</evidence>
<feature type="compositionally biased region" description="Polar residues" evidence="1">
    <location>
        <begin position="188"/>
        <end position="204"/>
    </location>
</feature>
<sequence length="404" mass="44681">MKLIYSCLAVLLMHGVNGAITRKQPQYSKPIYSNSYLPAAMQVIFYAVDQIRSFPPEGGELGPSTSLPPTSPHAPGQHQPTTTSPTPNPVVLLLTQTQKPLLQAVIEEQSPIITQSTPTIEQKPELSEETPEAVYGTPETNHETREASQEVQEANQEESVTPEPQDLPTNPSSGIDGFGNSPGFTGDSKITTKTPDVSTDSTKLQNKEGNWRIEPTIDSVVQEIYGIVKKNKSKKAGEGLKESQEFHEGRSSDDGSRDGNGENKENEEDEEDENDENRFTMLGEKVAQVPRPSLLAYLKRARITLRCSLEQLAILYDALSKDARRQGFVKFSGYTDEVLGTLETSAEGGIGPQLQRLLEKIVERKEVTRDDTKAKIVEALKDLKEPASNLNRDLRRLLPLKFKI</sequence>
<dbReference type="AlphaFoldDB" id="A0A0C9QBJ5"/>
<feature type="region of interest" description="Disordered" evidence="1">
    <location>
        <begin position="56"/>
        <end position="89"/>
    </location>
</feature>
<dbReference type="EMBL" id="GBYB01011778">
    <property type="protein sequence ID" value="JAG81545.1"/>
    <property type="molecule type" value="Transcribed_RNA"/>
</dbReference>
<evidence type="ECO:0000256" key="1">
    <source>
        <dbReference type="SAM" id="MobiDB-lite"/>
    </source>
</evidence>
<reference evidence="3" key="1">
    <citation type="submission" date="2015-01" db="EMBL/GenBank/DDBJ databases">
        <title>Transcriptome Assembly of Fopius arisanus.</title>
        <authorList>
            <person name="Geib S."/>
        </authorList>
    </citation>
    <scope>NUCLEOTIDE SEQUENCE</scope>
</reference>
<gene>
    <name evidence="3" type="ORF">g.13953</name>
</gene>
<keyword evidence="2" id="KW-0732">Signal</keyword>
<feature type="compositionally biased region" description="Polar residues" evidence="1">
    <location>
        <begin position="149"/>
        <end position="159"/>
    </location>
</feature>
<proteinExistence type="predicted"/>
<protein>
    <submittedName>
        <fullName evidence="3">Uncharacterized protein</fullName>
    </submittedName>
</protein>
<organism evidence="3">
    <name type="scientific">Fopius arisanus</name>
    <dbReference type="NCBI Taxonomy" id="64838"/>
    <lineage>
        <taxon>Eukaryota</taxon>
        <taxon>Metazoa</taxon>
        <taxon>Ecdysozoa</taxon>
        <taxon>Arthropoda</taxon>
        <taxon>Hexapoda</taxon>
        <taxon>Insecta</taxon>
        <taxon>Pterygota</taxon>
        <taxon>Neoptera</taxon>
        <taxon>Endopterygota</taxon>
        <taxon>Hymenoptera</taxon>
        <taxon>Apocrita</taxon>
        <taxon>Ichneumonoidea</taxon>
        <taxon>Braconidae</taxon>
        <taxon>Opiinae</taxon>
        <taxon>Fopius</taxon>
    </lineage>
</organism>
<feature type="compositionally biased region" description="Basic and acidic residues" evidence="1">
    <location>
        <begin position="235"/>
        <end position="264"/>
    </location>
</feature>
<feature type="chain" id="PRO_5002211091" evidence="2">
    <location>
        <begin position="19"/>
        <end position="404"/>
    </location>
</feature>
<evidence type="ECO:0000256" key="2">
    <source>
        <dbReference type="SAM" id="SignalP"/>
    </source>
</evidence>
<feature type="region of interest" description="Disordered" evidence="1">
    <location>
        <begin position="231"/>
        <end position="276"/>
    </location>
</feature>